<evidence type="ECO:0000259" key="2">
    <source>
        <dbReference type="Pfam" id="PF08327"/>
    </source>
</evidence>
<comment type="similarity">
    <text evidence="1">Belongs to the AHA1 family.</text>
</comment>
<comment type="caution">
    <text evidence="3">The sequence shown here is derived from an EMBL/GenBank/DDBJ whole genome shotgun (WGS) entry which is preliminary data.</text>
</comment>
<keyword evidence="4" id="KW-1185">Reference proteome</keyword>
<accession>A0ABT3PHX2</accession>
<protein>
    <submittedName>
        <fullName evidence="3">SRPBCC domain-containing protein</fullName>
    </submittedName>
</protein>
<dbReference type="InterPro" id="IPR013538">
    <property type="entry name" value="ASHA1/2-like_C"/>
</dbReference>
<dbReference type="Gene3D" id="3.30.530.20">
    <property type="match status" value="1"/>
</dbReference>
<dbReference type="Pfam" id="PF08327">
    <property type="entry name" value="AHSA1"/>
    <property type="match status" value="1"/>
</dbReference>
<proteinExistence type="inferred from homology"/>
<feature type="domain" description="Activator of Hsp90 ATPase homologue 1/2-like C-terminal" evidence="2">
    <location>
        <begin position="20"/>
        <end position="162"/>
    </location>
</feature>
<gene>
    <name evidence="3" type="ORF">J6I44_01630</name>
</gene>
<evidence type="ECO:0000313" key="4">
    <source>
        <dbReference type="Proteomes" id="UP001207918"/>
    </source>
</evidence>
<sequence length="162" mass="18275">MTNESTEVASKEIVISRTFDTPRQDLWQAWTQPDQIEQWWGPRGFTTRVDEMKFERGGNFKYTMLDADANEYPSVGVFQEITEPQRIVATDEFGDSANNDQAAPEGLPTGMITTTAFDEENGKTTVTISIMHQSVADRKKHEGMGVVTGFNEQLDKLEEYLG</sequence>
<reference evidence="3 4" key="1">
    <citation type="submission" date="2021-03" db="EMBL/GenBank/DDBJ databases">
        <title>Aliifodinibius sp. nov., a new bacterium isolated from saline soil.</title>
        <authorList>
            <person name="Galisteo C."/>
            <person name="De La Haba R."/>
            <person name="Sanchez-Porro C."/>
            <person name="Ventosa A."/>
        </authorList>
    </citation>
    <scope>NUCLEOTIDE SEQUENCE [LARGE SCALE GENOMIC DNA]</scope>
    <source>
        <strain evidence="3 4">1BSP15-2V2</strain>
    </source>
</reference>
<dbReference type="InterPro" id="IPR023393">
    <property type="entry name" value="START-like_dom_sf"/>
</dbReference>
<dbReference type="RefSeq" id="WP_265764195.1">
    <property type="nucleotide sequence ID" value="NZ_JAGGJA010000001.1"/>
</dbReference>
<organism evidence="3 4">
    <name type="scientific">Fodinibius salsisoli</name>
    <dbReference type="NCBI Taxonomy" id="2820877"/>
    <lineage>
        <taxon>Bacteria</taxon>
        <taxon>Pseudomonadati</taxon>
        <taxon>Balneolota</taxon>
        <taxon>Balneolia</taxon>
        <taxon>Balneolales</taxon>
        <taxon>Balneolaceae</taxon>
        <taxon>Fodinibius</taxon>
    </lineage>
</organism>
<name>A0ABT3PHX2_9BACT</name>
<evidence type="ECO:0000313" key="3">
    <source>
        <dbReference type="EMBL" id="MCW9705531.1"/>
    </source>
</evidence>
<dbReference type="Proteomes" id="UP001207918">
    <property type="component" value="Unassembled WGS sequence"/>
</dbReference>
<dbReference type="EMBL" id="JAGGJA010000001">
    <property type="protein sequence ID" value="MCW9705531.1"/>
    <property type="molecule type" value="Genomic_DNA"/>
</dbReference>
<dbReference type="SUPFAM" id="SSF55961">
    <property type="entry name" value="Bet v1-like"/>
    <property type="match status" value="1"/>
</dbReference>
<evidence type="ECO:0000256" key="1">
    <source>
        <dbReference type="ARBA" id="ARBA00006817"/>
    </source>
</evidence>